<dbReference type="Proteomes" id="UP000199504">
    <property type="component" value="Unassembled WGS sequence"/>
</dbReference>
<keyword evidence="2" id="KW-1185">Reference proteome</keyword>
<dbReference type="EMBL" id="FMCX01000011">
    <property type="protein sequence ID" value="SCF45030.1"/>
    <property type="molecule type" value="Genomic_DNA"/>
</dbReference>
<protein>
    <submittedName>
        <fullName evidence="1">Uncharacterized protein</fullName>
    </submittedName>
</protein>
<proteinExistence type="predicted"/>
<reference evidence="2" key="1">
    <citation type="submission" date="2016-06" db="EMBL/GenBank/DDBJ databases">
        <authorList>
            <person name="Varghese N."/>
            <person name="Submissions Spin"/>
        </authorList>
    </citation>
    <scope>NUCLEOTIDE SEQUENCE [LARGE SCALE GENOMIC DNA]</scope>
    <source>
        <strain evidence="2">DSM 44830</strain>
    </source>
</reference>
<sequence length="54" mass="5799">MKKRGKGPSGPMRDRQTNANRWRTVGEWVALTLKVLTYAVGLAVTLAGNGCGPN</sequence>
<evidence type="ECO:0000313" key="1">
    <source>
        <dbReference type="EMBL" id="SCF45030.1"/>
    </source>
</evidence>
<evidence type="ECO:0000313" key="2">
    <source>
        <dbReference type="Proteomes" id="UP000199504"/>
    </source>
</evidence>
<gene>
    <name evidence="1" type="ORF">GA0070564_11125</name>
</gene>
<organism evidence="1 2">
    <name type="scientific">Micromonospora mirobrigensis</name>
    <dbReference type="NCBI Taxonomy" id="262898"/>
    <lineage>
        <taxon>Bacteria</taxon>
        <taxon>Bacillati</taxon>
        <taxon>Actinomycetota</taxon>
        <taxon>Actinomycetes</taxon>
        <taxon>Micromonosporales</taxon>
        <taxon>Micromonosporaceae</taxon>
        <taxon>Micromonospora</taxon>
    </lineage>
</organism>
<dbReference type="AlphaFoldDB" id="A0A1C5AII8"/>
<accession>A0A1C5AII8</accession>
<name>A0A1C5AII8_9ACTN</name>